<dbReference type="KEGG" id="micc:AUP74_02929"/>
<dbReference type="AlphaFoldDB" id="A0A1C9WAY0"/>
<accession>A0A1C9WAY0</accession>
<sequence length="248" mass="26778">MSAASLPEALAQKTRDRIIATLGLTEIPGDDGGPYMTLESHVPMAQGKVGEVRVFSGGALQQLVTCAIVVPQIGLDSHMLFAFTPDESAVPHFTLDSVGAGGHCAFHLDLVPRLDLGANLAYMDEVYTPLTDACKAGRAMEGLSEAQLDIRQLAVMSPWMLVHRTTMDAFKALDGTVNAYLEHWFSVLEKGVSDKALEAVDSAALAERDRRNREIIFDPDVDKVWNQIGGLIGSESSEALRALLKNNT</sequence>
<dbReference type="Proteomes" id="UP000095672">
    <property type="component" value="Chromosome"/>
</dbReference>
<gene>
    <name evidence="1" type="ORF">AUP74_02929</name>
</gene>
<reference evidence="2" key="1">
    <citation type="submission" date="2016-01" db="EMBL/GenBank/DDBJ databases">
        <title>Complete genome sequence of Microbulbifer sp. CCB-MM1, a halophile isolated from Matang Mangrove Forest, Perak.</title>
        <authorList>
            <person name="Moh T.H."/>
            <person name="Dinesh B."/>
            <person name="Lau N.-S."/>
            <person name="Go F."/>
            <person name="Alexander Chong S.-C."/>
        </authorList>
    </citation>
    <scope>NUCLEOTIDE SEQUENCE [LARGE SCALE GENOMIC DNA]</scope>
    <source>
        <strain evidence="2">CCB-MM1</strain>
    </source>
</reference>
<keyword evidence="2" id="KW-1185">Reference proteome</keyword>
<dbReference type="STRING" id="1769779.AUP74_02929"/>
<dbReference type="Gene3D" id="3.40.1500.20">
    <property type="match status" value="1"/>
</dbReference>
<name>A0A1C9WAY0_9GAMM</name>
<dbReference type="PATRIC" id="fig|1769779.3.peg.2904"/>
<dbReference type="RefSeq" id="WP_069948179.1">
    <property type="nucleotide sequence ID" value="NZ_CP014143.1"/>
</dbReference>
<protein>
    <submittedName>
        <fullName evidence="1">Uncharacterized protein</fullName>
    </submittedName>
</protein>
<organism evidence="1 2">
    <name type="scientific">Microbulbifer aggregans</name>
    <dbReference type="NCBI Taxonomy" id="1769779"/>
    <lineage>
        <taxon>Bacteria</taxon>
        <taxon>Pseudomonadati</taxon>
        <taxon>Pseudomonadota</taxon>
        <taxon>Gammaproteobacteria</taxon>
        <taxon>Cellvibrionales</taxon>
        <taxon>Microbulbiferaceae</taxon>
        <taxon>Microbulbifer</taxon>
    </lineage>
</organism>
<evidence type="ECO:0000313" key="1">
    <source>
        <dbReference type="EMBL" id="AOS98300.1"/>
    </source>
</evidence>
<dbReference type="EMBL" id="CP014143">
    <property type="protein sequence ID" value="AOS98300.1"/>
    <property type="molecule type" value="Genomic_DNA"/>
</dbReference>
<proteinExistence type="predicted"/>
<dbReference type="OrthoDB" id="3285699at2"/>
<evidence type="ECO:0000313" key="2">
    <source>
        <dbReference type="Proteomes" id="UP000095672"/>
    </source>
</evidence>